<evidence type="ECO:0000313" key="3">
    <source>
        <dbReference type="Proteomes" id="UP000292362"/>
    </source>
</evidence>
<keyword evidence="1" id="KW-0812">Transmembrane</keyword>
<reference evidence="2 3" key="1">
    <citation type="submission" date="2017-12" db="EMBL/GenBank/DDBJ databases">
        <authorList>
            <person name="Pombert J.-F."/>
            <person name="Haag K.L."/>
            <person name="Ebert D."/>
        </authorList>
    </citation>
    <scope>NUCLEOTIDE SEQUENCE [LARGE SCALE GENOMIC DNA]</scope>
    <source>
        <strain evidence="2">FI-OER-3-3</strain>
    </source>
</reference>
<sequence>MYKMNIIDAENKTTRFGIVIVLGKLIYYLNIYTVSYIRFSIFAILFSKIHICRLNVKILEIDENKEFGSLQDYQDVHFLCMKTCTLLHSTQENRFKRYLTSYNSTNMFQFSYPNDIFLEFEFFNEKLIEKKEEVSIYIEKTDYRILICFLKLLETNECTMKIEPVVFFEFLKYLNIFRVNRNNEYKIFIKLLVFHSIMFNEEYFARISAGFCLCHREYNNLHVRDVIECFFKFYLLSKKFIYELFHKYNPMIFSMRNRLYKKYKLDKNYISLQIEEFEFYFYNHLLNLKFYEIWKVMIGIFYINKFYVDFYTFPRGINLNIVVSSFPPNVRKISILIQHKYLPIFHKLNETEYFKSIKIFKLIIPRLTNPIEEIIRYLKNSEKLTLVFREIEINEIISLESITALEYIKNVKIISLKYIDLHLKHHSSLFLKKKEKFNVDLCCKIELSDFLAASDTFIKYNLNKYIVGINLVVLERTYIPSDFKEIFDFESIKRLKLDFKNVKSNCLENYIFLESFKSLTKLYFSNIKLTSELFGTLLKSNSLVLIWFKMFSFDKEINAESLNILNQSVICMEFYDLDDFLNVHFFYFISKFMSLKYLSITLLFTYNLNRKNYGFEEKIIDLNISHIKKCSHLPSLCSFKYDNRIKFKRSPAFSILHVFTFFFDLDSLEKLVYDSEFLYQEDLETVGNLKVLRSLKLYIYRKNMYGKLLEAILRSNIKETIFELHISVHEFTNEELISILQFKKLKFLFIYTDFFEERNNKYVELLRGLNLIEFKSYLGIGTDNIQ</sequence>
<organism evidence="2 3">
    <name type="scientific">Hamiltosporidium tvaerminnensis</name>
    <dbReference type="NCBI Taxonomy" id="1176355"/>
    <lineage>
        <taxon>Eukaryota</taxon>
        <taxon>Fungi</taxon>
        <taxon>Fungi incertae sedis</taxon>
        <taxon>Microsporidia</taxon>
        <taxon>Dubosqiidae</taxon>
        <taxon>Hamiltosporidium</taxon>
    </lineage>
</organism>
<dbReference type="EMBL" id="PITJ01000476">
    <property type="protein sequence ID" value="TBU02463.1"/>
    <property type="molecule type" value="Genomic_DNA"/>
</dbReference>
<comment type="caution">
    <text evidence="2">The sequence shown here is derived from an EMBL/GenBank/DDBJ whole genome shotgun (WGS) entry which is preliminary data.</text>
</comment>
<keyword evidence="1" id="KW-1133">Transmembrane helix</keyword>
<feature type="transmembrane region" description="Helical" evidence="1">
    <location>
        <begin position="25"/>
        <end position="46"/>
    </location>
</feature>
<dbReference type="Proteomes" id="UP000292362">
    <property type="component" value="Unassembled WGS sequence"/>
</dbReference>
<protein>
    <submittedName>
        <fullName evidence="2">Uncharacterized protein</fullName>
    </submittedName>
</protein>
<proteinExistence type="predicted"/>
<dbReference type="VEuPathDB" id="MicrosporidiaDB:CWI37_0476p0010"/>
<evidence type="ECO:0000256" key="1">
    <source>
        <dbReference type="SAM" id="Phobius"/>
    </source>
</evidence>
<accession>A0A4Q9L4I2</accession>
<dbReference type="AlphaFoldDB" id="A0A4Q9L4I2"/>
<gene>
    <name evidence="2" type="ORF">CWI37_0476p0010</name>
</gene>
<name>A0A4Q9L4I2_9MICR</name>
<keyword evidence="1" id="KW-0472">Membrane</keyword>
<evidence type="ECO:0000313" key="2">
    <source>
        <dbReference type="EMBL" id="TBU02463.1"/>
    </source>
</evidence>